<dbReference type="PROSITE" id="PS50112">
    <property type="entry name" value="PAS"/>
    <property type="match status" value="1"/>
</dbReference>
<dbReference type="Pfam" id="PF00172">
    <property type="entry name" value="Zn_clus"/>
    <property type="match status" value="1"/>
</dbReference>
<organism evidence="13 14">
    <name type="scientific">Nakaseomyces bracarensis</name>
    <dbReference type="NCBI Taxonomy" id="273131"/>
    <lineage>
        <taxon>Eukaryota</taxon>
        <taxon>Fungi</taxon>
        <taxon>Dikarya</taxon>
        <taxon>Ascomycota</taxon>
        <taxon>Saccharomycotina</taxon>
        <taxon>Saccharomycetes</taxon>
        <taxon>Saccharomycetales</taxon>
        <taxon>Saccharomycetaceae</taxon>
        <taxon>Nakaseomyces</taxon>
    </lineage>
</organism>
<gene>
    <name evidence="13" type="ORF">RNJ44_04407</name>
</gene>
<comment type="similarity">
    <text evidence="2">Belongs to the ERT1/acuK family.</text>
</comment>
<dbReference type="SUPFAM" id="SSF57701">
    <property type="entry name" value="Zn2/Cys6 DNA-binding domain"/>
    <property type="match status" value="1"/>
</dbReference>
<evidence type="ECO:0000256" key="2">
    <source>
        <dbReference type="ARBA" id="ARBA00010855"/>
    </source>
</evidence>
<dbReference type="InterPro" id="IPR036864">
    <property type="entry name" value="Zn2-C6_fun-type_DNA-bd_sf"/>
</dbReference>
<comment type="caution">
    <text evidence="13">The sequence shown here is derived from an EMBL/GenBank/DDBJ whole genome shotgun (WGS) entry which is preliminary data.</text>
</comment>
<accession>A0ABR4NUZ4</accession>
<dbReference type="CDD" id="cd00067">
    <property type="entry name" value="GAL4"/>
    <property type="match status" value="1"/>
</dbReference>
<evidence type="ECO:0000256" key="10">
    <source>
        <dbReference type="SAM" id="MobiDB-lite"/>
    </source>
</evidence>
<evidence type="ECO:0000256" key="7">
    <source>
        <dbReference type="ARBA" id="ARBA00023163"/>
    </source>
</evidence>
<evidence type="ECO:0000313" key="14">
    <source>
        <dbReference type="Proteomes" id="UP001623330"/>
    </source>
</evidence>
<dbReference type="InterPro" id="IPR050335">
    <property type="entry name" value="ERT1_acuK_gluconeogen_tf"/>
</dbReference>
<dbReference type="Gene3D" id="4.10.240.10">
    <property type="entry name" value="Zn(2)-C6 fungal-type DNA-binding domain"/>
    <property type="match status" value="1"/>
</dbReference>
<dbReference type="SMART" id="SM00066">
    <property type="entry name" value="GAL4"/>
    <property type="match status" value="1"/>
</dbReference>
<feature type="domain" description="PAS" evidence="12">
    <location>
        <begin position="485"/>
        <end position="538"/>
    </location>
</feature>
<evidence type="ECO:0000313" key="13">
    <source>
        <dbReference type="EMBL" id="KAL3232491.1"/>
    </source>
</evidence>
<reference evidence="13 14" key="1">
    <citation type="submission" date="2024-05" db="EMBL/GenBank/DDBJ databases">
        <title>Long read based assembly of the Candida bracarensis genome reveals expanded adhesin content.</title>
        <authorList>
            <person name="Marcet-Houben M."/>
            <person name="Ksiezopolska E."/>
            <person name="Gabaldon T."/>
        </authorList>
    </citation>
    <scope>NUCLEOTIDE SEQUENCE [LARGE SCALE GENOMIC DNA]</scope>
    <source>
        <strain evidence="13 14">CBM6</strain>
    </source>
</reference>
<protein>
    <recommendedName>
        <fullName evidence="9">Glucose starvation modulator protein 1</fullName>
    </recommendedName>
</protein>
<keyword evidence="14" id="KW-1185">Reference proteome</keyword>
<evidence type="ECO:0000256" key="9">
    <source>
        <dbReference type="ARBA" id="ARBA00039294"/>
    </source>
</evidence>
<evidence type="ECO:0000256" key="5">
    <source>
        <dbReference type="ARBA" id="ARBA00023015"/>
    </source>
</evidence>
<keyword evidence="7" id="KW-0804">Transcription</keyword>
<keyword evidence="8" id="KW-0539">Nucleus</keyword>
<evidence type="ECO:0000256" key="8">
    <source>
        <dbReference type="ARBA" id="ARBA00023242"/>
    </source>
</evidence>
<dbReference type="Pfam" id="PF24990">
    <property type="entry name" value="PAS_13"/>
    <property type="match status" value="1"/>
</dbReference>
<feature type="compositionally biased region" description="Polar residues" evidence="10">
    <location>
        <begin position="81"/>
        <end position="101"/>
    </location>
</feature>
<proteinExistence type="inferred from homology"/>
<dbReference type="InterPro" id="IPR056751">
    <property type="entry name" value="PAS_13"/>
</dbReference>
<dbReference type="EMBL" id="JBEVYD010000005">
    <property type="protein sequence ID" value="KAL3232491.1"/>
    <property type="molecule type" value="Genomic_DNA"/>
</dbReference>
<keyword evidence="6" id="KW-0238">DNA-binding</keyword>
<evidence type="ECO:0000259" key="12">
    <source>
        <dbReference type="PROSITE" id="PS50112"/>
    </source>
</evidence>
<feature type="region of interest" description="Disordered" evidence="10">
    <location>
        <begin position="134"/>
        <end position="158"/>
    </location>
</feature>
<evidence type="ECO:0000256" key="4">
    <source>
        <dbReference type="ARBA" id="ARBA00022833"/>
    </source>
</evidence>
<evidence type="ECO:0000256" key="1">
    <source>
        <dbReference type="ARBA" id="ARBA00004123"/>
    </source>
</evidence>
<feature type="domain" description="Zn(2)-C6 fungal-type" evidence="11">
    <location>
        <begin position="13"/>
        <end position="42"/>
    </location>
</feature>
<dbReference type="PANTHER" id="PTHR47659:SF8">
    <property type="entry name" value="GLUCOSE STARVATION MODULATOR PROTEIN 1"/>
    <property type="match status" value="1"/>
</dbReference>
<name>A0ABR4NUZ4_9SACH</name>
<dbReference type="InterPro" id="IPR000014">
    <property type="entry name" value="PAS"/>
</dbReference>
<dbReference type="PROSITE" id="PS50048">
    <property type="entry name" value="ZN2_CY6_FUNGAL_2"/>
    <property type="match status" value="1"/>
</dbReference>
<dbReference type="PROSITE" id="PS00463">
    <property type="entry name" value="ZN2_CY6_FUNGAL_1"/>
    <property type="match status" value="1"/>
</dbReference>
<keyword evidence="3" id="KW-0479">Metal-binding</keyword>
<feature type="compositionally biased region" description="Polar residues" evidence="10">
    <location>
        <begin position="344"/>
        <end position="361"/>
    </location>
</feature>
<evidence type="ECO:0000256" key="3">
    <source>
        <dbReference type="ARBA" id="ARBA00022723"/>
    </source>
</evidence>
<sequence length="642" mass="73597">MEISGNRQQMVKACEFCHEKHLHCDPGRPCQNCLKRNRGELCKDKPRKTKKRAPDNDATMNFSYGNNEQEPIYNPGMPQGDLTTGQEQQQRHQSFSLDSPSSVHYNIGQSVLDSLKNHNDSNFEYTNNAIPNQINNSLLSNSPNEQNFSPQNTDGSNNYEFDSAWANNEYMKLDELTKNGPQPNWASYPNSITEAYDDSKGLEDLPLSMKPTDPQKNDTIMNLTQFLNLGRPLHKSQSRPYISLDMMASSKVNDKGQLIDDSKVANQNENSSPVYTNQGREYSNKETVVSEFAQVPYESPVLPNQSPVIQYQSPSAQFQTTPVDKPTTTVPTIKTETDDKIKGNVTSNRNLEQNPHEQSNAPFKLHNDSEHQARFDTHKKKNDNHKHHSELSPYRFRQLVKTPIELFEKQYLIKPHNYRYAYKKLLEQLEKLFLSDNNSKRRGQLQAIVKCILEDYVPTFITLTSNMIESDLYLQEMTLQRTLLELENMARLVNCSPICIWRRSGELCYVSEEFLQLTGFKKKELLAHRRFIFEFLDPTSIVNYFTNFHEYLAFGSKSQATSNISLIKQGLLVNGEFKYTGNPIISASPTCGTNTDAIFDECHLLLSNGYYLKCASCWTVKRDSFNIPLLIMGQFLPVFENQ</sequence>
<evidence type="ECO:0000256" key="6">
    <source>
        <dbReference type="ARBA" id="ARBA00023125"/>
    </source>
</evidence>
<feature type="compositionally biased region" description="Polar residues" evidence="10">
    <location>
        <begin position="58"/>
        <end position="69"/>
    </location>
</feature>
<keyword evidence="5" id="KW-0805">Transcription regulation</keyword>
<keyword evidence="4" id="KW-0862">Zinc</keyword>
<feature type="region of interest" description="Disordered" evidence="10">
    <location>
        <begin position="341"/>
        <end position="364"/>
    </location>
</feature>
<dbReference type="Proteomes" id="UP001623330">
    <property type="component" value="Unassembled WGS sequence"/>
</dbReference>
<feature type="region of interest" description="Disordered" evidence="10">
    <location>
        <begin position="44"/>
        <end position="101"/>
    </location>
</feature>
<dbReference type="PANTHER" id="PTHR47659">
    <property type="entry name" value="ZN(II)2CYS6 TRANSCRIPTION FACTOR (EUROFUNG)-RELATED"/>
    <property type="match status" value="1"/>
</dbReference>
<comment type="subcellular location">
    <subcellularLocation>
        <location evidence="1">Nucleus</location>
    </subcellularLocation>
</comment>
<evidence type="ECO:0000259" key="11">
    <source>
        <dbReference type="PROSITE" id="PS50048"/>
    </source>
</evidence>
<dbReference type="InterPro" id="IPR001138">
    <property type="entry name" value="Zn2Cys6_DnaBD"/>
</dbReference>